<organism evidence="4 5">
    <name type="scientific">Candidatus Nealsonbacteria bacterium CG08_land_8_20_14_0_20_36_22</name>
    <dbReference type="NCBI Taxonomy" id="1974704"/>
    <lineage>
        <taxon>Bacteria</taxon>
        <taxon>Candidatus Nealsoniibacteriota</taxon>
    </lineage>
</organism>
<feature type="coiled-coil region" evidence="1">
    <location>
        <begin position="72"/>
        <end position="106"/>
    </location>
</feature>
<dbReference type="Proteomes" id="UP000231472">
    <property type="component" value="Unassembled WGS sequence"/>
</dbReference>
<keyword evidence="1" id="KW-0175">Coiled coil</keyword>
<dbReference type="EMBL" id="PEYC01000060">
    <property type="protein sequence ID" value="PIS39852.1"/>
    <property type="molecule type" value="Genomic_DNA"/>
</dbReference>
<protein>
    <recommendedName>
        <fullName evidence="3">Transglycosylase SLT domain-containing protein</fullName>
    </recommendedName>
</protein>
<reference evidence="5" key="1">
    <citation type="submission" date="2017-09" db="EMBL/GenBank/DDBJ databases">
        <title>Depth-based differentiation of microbial function through sediment-hosted aquifers and enrichment of novel symbionts in the deep terrestrial subsurface.</title>
        <authorList>
            <person name="Probst A.J."/>
            <person name="Ladd B."/>
            <person name="Jarett J.K."/>
            <person name="Geller-Mcgrath D.E."/>
            <person name="Sieber C.M.K."/>
            <person name="Emerson J.B."/>
            <person name="Anantharaman K."/>
            <person name="Thomas B.C."/>
            <person name="Malmstrom R."/>
            <person name="Stieglmeier M."/>
            <person name="Klingl A."/>
            <person name="Woyke T."/>
            <person name="Ryan C.M."/>
            <person name="Banfield J.F."/>
        </authorList>
    </citation>
    <scope>NUCLEOTIDE SEQUENCE [LARGE SCALE GENOMIC DNA]</scope>
</reference>
<evidence type="ECO:0000256" key="1">
    <source>
        <dbReference type="SAM" id="Coils"/>
    </source>
</evidence>
<evidence type="ECO:0000313" key="5">
    <source>
        <dbReference type="Proteomes" id="UP000231472"/>
    </source>
</evidence>
<keyword evidence="2" id="KW-1133">Transmembrane helix</keyword>
<evidence type="ECO:0000259" key="3">
    <source>
        <dbReference type="Pfam" id="PF13406"/>
    </source>
</evidence>
<evidence type="ECO:0000313" key="4">
    <source>
        <dbReference type="EMBL" id="PIS39852.1"/>
    </source>
</evidence>
<accession>A0A2H0YQ19</accession>
<dbReference type="Pfam" id="PF13406">
    <property type="entry name" value="SLT_2"/>
    <property type="match status" value="1"/>
</dbReference>
<comment type="caution">
    <text evidence="4">The sequence shown here is derived from an EMBL/GenBank/DDBJ whole genome shotgun (WGS) entry which is preliminary data.</text>
</comment>
<dbReference type="InterPro" id="IPR031304">
    <property type="entry name" value="SLT_2"/>
</dbReference>
<name>A0A2H0YQ19_9BACT</name>
<dbReference type="AlphaFoldDB" id="A0A2H0YQ19"/>
<evidence type="ECO:0000256" key="2">
    <source>
        <dbReference type="SAM" id="Phobius"/>
    </source>
</evidence>
<keyword evidence="2" id="KW-0472">Membrane</keyword>
<keyword evidence="2" id="KW-0812">Transmembrane</keyword>
<sequence length="470" mass="54239">MKKKNSKRKNYFYILNYILIFTFCIFILSVFAQENLEEICKIEKIEEQCSKLEPTDCRNLLEKCEVYYTEQNDAIEKDLSKTEQEKKTLQNKIDTLKKKIKNLDYQIYQSNLIIKDLGIQIGDTEASIVKTSLKIEDSKSKLANILRTIYEEDQKPIIEILIAENNLSDFFDNLTALEVLNTKSKELLQNIKILKSNLENQKQSLDEEKDDLERMVKLQTLQKEESSKTQKEQEYYLKLTEKEYQNYLQKKEEVEKKAAEIRSRIFELIGVPKAPTFGEAYEIAKSVEKITGVRPAFLLAVLTQESNIGKNVGQCYLRDVLTGAGIFIRTEQATQRVMSPKRDIPSFLQITKELGRDSFNTSVSCPMSYGWGGAMGPAQFIPSTWMIYRDRLKEISGKPADPWNVKDAFLAAGLYLSDYGAVKQTYNGEWQTAMIYFSGTTNSKYRFYGDSVMKITKQYEEDIAELEATL</sequence>
<feature type="transmembrane region" description="Helical" evidence="2">
    <location>
        <begin position="12"/>
        <end position="32"/>
    </location>
</feature>
<dbReference type="InterPro" id="IPR023346">
    <property type="entry name" value="Lysozyme-like_dom_sf"/>
</dbReference>
<dbReference type="SUPFAM" id="SSF53955">
    <property type="entry name" value="Lysozyme-like"/>
    <property type="match status" value="1"/>
</dbReference>
<dbReference type="Gene3D" id="1.10.530.10">
    <property type="match status" value="1"/>
</dbReference>
<feature type="coiled-coil region" evidence="1">
    <location>
        <begin position="177"/>
        <end position="264"/>
    </location>
</feature>
<dbReference type="Gene3D" id="6.10.250.3150">
    <property type="match status" value="1"/>
</dbReference>
<feature type="domain" description="Transglycosylase SLT" evidence="3">
    <location>
        <begin position="208"/>
        <end position="420"/>
    </location>
</feature>
<proteinExistence type="predicted"/>
<gene>
    <name evidence="4" type="ORF">COT32_02900</name>
</gene>